<feature type="non-terminal residue" evidence="1">
    <location>
        <position position="72"/>
    </location>
</feature>
<proteinExistence type="predicted"/>
<protein>
    <submittedName>
        <fullName evidence="1">Uncharacterized protein</fullName>
    </submittedName>
</protein>
<sequence>MAKAITFLLLSDTRSGTMMLTDALDERPCIKFYNLYASNPDNPKKYYDNWELFQDTEEKGITHRGTTMHRVG</sequence>
<accession>A0A0F8ZT11</accession>
<comment type="caution">
    <text evidence="1">The sequence shown here is derived from an EMBL/GenBank/DDBJ whole genome shotgun (WGS) entry which is preliminary data.</text>
</comment>
<name>A0A0F8ZT11_9ZZZZ</name>
<organism evidence="1">
    <name type="scientific">marine sediment metagenome</name>
    <dbReference type="NCBI Taxonomy" id="412755"/>
    <lineage>
        <taxon>unclassified sequences</taxon>
        <taxon>metagenomes</taxon>
        <taxon>ecological metagenomes</taxon>
    </lineage>
</organism>
<dbReference type="AlphaFoldDB" id="A0A0F8ZT11"/>
<evidence type="ECO:0000313" key="1">
    <source>
        <dbReference type="EMBL" id="KKK69549.1"/>
    </source>
</evidence>
<reference evidence="1" key="1">
    <citation type="journal article" date="2015" name="Nature">
        <title>Complex archaea that bridge the gap between prokaryotes and eukaryotes.</title>
        <authorList>
            <person name="Spang A."/>
            <person name="Saw J.H."/>
            <person name="Jorgensen S.L."/>
            <person name="Zaremba-Niedzwiedzka K."/>
            <person name="Martijn J."/>
            <person name="Lind A.E."/>
            <person name="van Eijk R."/>
            <person name="Schleper C."/>
            <person name="Guy L."/>
            <person name="Ettema T.J."/>
        </authorList>
    </citation>
    <scope>NUCLEOTIDE SEQUENCE</scope>
</reference>
<gene>
    <name evidence="1" type="ORF">LCGC14_2932930</name>
</gene>
<dbReference type="EMBL" id="LAZR01058594">
    <property type="protein sequence ID" value="KKK69549.1"/>
    <property type="molecule type" value="Genomic_DNA"/>
</dbReference>